<evidence type="ECO:0000313" key="2">
    <source>
        <dbReference type="EMBL" id="MCU6744085.1"/>
    </source>
</evidence>
<feature type="transmembrane region" description="Helical" evidence="1">
    <location>
        <begin position="86"/>
        <end position="106"/>
    </location>
</feature>
<keyword evidence="1" id="KW-0472">Membrane</keyword>
<keyword evidence="3" id="KW-1185">Reference proteome</keyword>
<protein>
    <submittedName>
        <fullName evidence="2">Sigma-E processing peptidase SpoIIGA</fullName>
    </submittedName>
</protein>
<proteinExistence type="predicted"/>
<dbReference type="Pfam" id="PF03419">
    <property type="entry name" value="Peptidase_U4"/>
    <property type="match status" value="1"/>
</dbReference>
<dbReference type="EMBL" id="JAOQKJ010000004">
    <property type="protein sequence ID" value="MCU6744085.1"/>
    <property type="molecule type" value="Genomic_DNA"/>
</dbReference>
<organism evidence="2 3">
    <name type="scientific">Suilimivivens aceti</name>
    <dbReference type="NCBI Taxonomy" id="2981774"/>
    <lineage>
        <taxon>Bacteria</taxon>
        <taxon>Bacillati</taxon>
        <taxon>Bacillota</taxon>
        <taxon>Clostridia</taxon>
        <taxon>Lachnospirales</taxon>
        <taxon>Lachnospiraceae</taxon>
        <taxon>Suilimivivens</taxon>
    </lineage>
</organism>
<dbReference type="Proteomes" id="UP001652432">
    <property type="component" value="Unassembled WGS sequence"/>
</dbReference>
<keyword evidence="1" id="KW-1133">Transmembrane helix</keyword>
<evidence type="ECO:0000256" key="1">
    <source>
        <dbReference type="SAM" id="Phobius"/>
    </source>
</evidence>
<gene>
    <name evidence="2" type="ORF">OCV77_06180</name>
</gene>
<feature type="transmembrane region" description="Helical" evidence="1">
    <location>
        <begin position="46"/>
        <end position="74"/>
    </location>
</feature>
<evidence type="ECO:0000313" key="3">
    <source>
        <dbReference type="Proteomes" id="UP001652432"/>
    </source>
</evidence>
<dbReference type="InterPro" id="IPR005081">
    <property type="entry name" value="SpoIIGA"/>
</dbReference>
<dbReference type="RefSeq" id="WP_262574073.1">
    <property type="nucleotide sequence ID" value="NZ_JAOQKJ010000004.1"/>
</dbReference>
<comment type="caution">
    <text evidence="2">The sequence shown here is derived from an EMBL/GenBank/DDBJ whole genome shotgun (WGS) entry which is preliminary data.</text>
</comment>
<feature type="transmembrane region" description="Helical" evidence="1">
    <location>
        <begin position="118"/>
        <end position="137"/>
    </location>
</feature>
<accession>A0ABT2T1E0</accession>
<keyword evidence="1" id="KW-0812">Transmembrane</keyword>
<name>A0ABT2T1E0_9FIRM</name>
<sequence>MQKVLYLDSIFLHNLVPDFLILRLILKTLRKSTTFFRVMGGAAAGAGMYCITLCLPGSLLSGIFVKVITALLMLKITAPFQKGKELLTGLLLYFTFAFFMGGGMLLVKRLLLENSIRVQGDLLMLSGMAIYGLAAFLQDWKQRKMQTHFCRVWLPGDDGNFAITGLIDTGNGLIEPVSRKPVAVLDEVCFEKMSHCKRPEKYRIIPFHSIGTERGMLDAYEIEEIQLEEETGRRRLKQVMIAVCRERVSGRKKYQMILPQQWFL</sequence>
<reference evidence="2 3" key="1">
    <citation type="journal article" date="2021" name="ISME Commun">
        <title>Automated analysis of genomic sequences facilitates high-throughput and comprehensive description of bacteria.</title>
        <authorList>
            <person name="Hitch T.C.A."/>
        </authorList>
    </citation>
    <scope>NUCLEOTIDE SEQUENCE [LARGE SCALE GENOMIC DNA]</scope>
    <source>
        <strain evidence="2 3">Sanger_18</strain>
    </source>
</reference>